<gene>
    <name evidence="3" type="ORF">FRX97_09720</name>
</gene>
<dbReference type="OrthoDB" id="9795618at2"/>
<dbReference type="EMBL" id="VORB01000008">
    <property type="protein sequence ID" value="TXC77131.1"/>
    <property type="molecule type" value="Genomic_DNA"/>
</dbReference>
<dbReference type="GO" id="GO:0046872">
    <property type="term" value="F:metal ion binding"/>
    <property type="evidence" value="ECO:0007669"/>
    <property type="project" value="UniProtKB-KW"/>
</dbReference>
<organism evidence="3 4">
    <name type="scientific">Luteibaculum oceani</name>
    <dbReference type="NCBI Taxonomy" id="1294296"/>
    <lineage>
        <taxon>Bacteria</taxon>
        <taxon>Pseudomonadati</taxon>
        <taxon>Bacteroidota</taxon>
        <taxon>Flavobacteriia</taxon>
        <taxon>Flavobacteriales</taxon>
        <taxon>Luteibaculaceae</taxon>
        <taxon>Luteibaculum</taxon>
    </lineage>
</organism>
<dbReference type="GO" id="GO:0046491">
    <property type="term" value="P:L-methylmalonyl-CoA metabolic process"/>
    <property type="evidence" value="ECO:0007669"/>
    <property type="project" value="TreeGrafter"/>
</dbReference>
<comment type="caution">
    <text evidence="3">The sequence shown here is derived from an EMBL/GenBank/DDBJ whole genome shotgun (WGS) entry which is preliminary data.</text>
</comment>
<dbReference type="GO" id="GO:0004493">
    <property type="term" value="F:methylmalonyl-CoA epimerase activity"/>
    <property type="evidence" value="ECO:0007669"/>
    <property type="project" value="TreeGrafter"/>
</dbReference>
<dbReference type="Gene3D" id="3.10.180.10">
    <property type="entry name" value="2,3-Dihydroxybiphenyl 1,2-Dioxygenase, domain 1"/>
    <property type="match status" value="2"/>
</dbReference>
<reference evidence="3 4" key="1">
    <citation type="submission" date="2019-08" db="EMBL/GenBank/DDBJ databases">
        <title>Genome of Luteibaculum oceani JCM 18817.</title>
        <authorList>
            <person name="Bowman J.P."/>
        </authorList>
    </citation>
    <scope>NUCLEOTIDE SEQUENCE [LARGE SCALE GENOMIC DNA]</scope>
    <source>
        <strain evidence="3 4">JCM 18817</strain>
    </source>
</reference>
<evidence type="ECO:0000313" key="4">
    <source>
        <dbReference type="Proteomes" id="UP000321168"/>
    </source>
</evidence>
<sequence>MQFFSGVQQIGIGVEDASKAYDWYKNKFHFSLKFFDDVATASLMTDYTGNKAEKRRAILALKKAGGGGLEIWQFKDRKPVAQPIITPQSLGILGAICGDLPRTEISADVLWTGSLGVKDPFGNVFVAGSDIPGGKAGIRGAVIAVSDLKVSESFYCDLLGFKKFREEEHLWDGIPCQVNSYVLEGKPALFSGLLGSMELKLVAVEIDAKKHHFENRYWGDQGFIHLCFECPGMDKFADRANDSGYGLKVDSAESFGMSDAAGRFGYIEDPDGTLIELVETHKIPVSKKLGLSLDLNKYKSKPIPAWILKAIVNFA</sequence>
<name>A0A5C6UXZ0_9FLAO</name>
<feature type="domain" description="VOC" evidence="2">
    <location>
        <begin position="137"/>
        <end position="280"/>
    </location>
</feature>
<dbReference type="InterPro" id="IPR029068">
    <property type="entry name" value="Glyas_Bleomycin-R_OHBP_Dase"/>
</dbReference>
<dbReference type="PANTHER" id="PTHR43048">
    <property type="entry name" value="METHYLMALONYL-COA EPIMERASE"/>
    <property type="match status" value="1"/>
</dbReference>
<proteinExistence type="predicted"/>
<dbReference type="PANTHER" id="PTHR43048:SF3">
    <property type="entry name" value="METHYLMALONYL-COA EPIMERASE, MITOCHONDRIAL"/>
    <property type="match status" value="1"/>
</dbReference>
<keyword evidence="4" id="KW-1185">Reference proteome</keyword>
<keyword evidence="1" id="KW-0479">Metal-binding</keyword>
<dbReference type="InterPro" id="IPR004360">
    <property type="entry name" value="Glyas_Fos-R_dOase_dom"/>
</dbReference>
<evidence type="ECO:0000313" key="3">
    <source>
        <dbReference type="EMBL" id="TXC77131.1"/>
    </source>
</evidence>
<dbReference type="PROSITE" id="PS51819">
    <property type="entry name" value="VOC"/>
    <property type="match status" value="1"/>
</dbReference>
<dbReference type="InterPro" id="IPR037523">
    <property type="entry name" value="VOC_core"/>
</dbReference>
<dbReference type="Pfam" id="PF00903">
    <property type="entry name" value="Glyoxalase"/>
    <property type="match status" value="1"/>
</dbReference>
<dbReference type="Proteomes" id="UP000321168">
    <property type="component" value="Unassembled WGS sequence"/>
</dbReference>
<protein>
    <submittedName>
        <fullName evidence="3">VOC family protein</fullName>
    </submittedName>
</protein>
<accession>A0A5C6UXZ0</accession>
<dbReference type="InterPro" id="IPR051785">
    <property type="entry name" value="MMCE/EMCE_epimerase"/>
</dbReference>
<dbReference type="AlphaFoldDB" id="A0A5C6UXZ0"/>
<dbReference type="RefSeq" id="WP_147015019.1">
    <property type="nucleotide sequence ID" value="NZ_VORB01000008.1"/>
</dbReference>
<dbReference type="SUPFAM" id="SSF54593">
    <property type="entry name" value="Glyoxalase/Bleomycin resistance protein/Dihydroxybiphenyl dioxygenase"/>
    <property type="match status" value="2"/>
</dbReference>
<evidence type="ECO:0000256" key="1">
    <source>
        <dbReference type="ARBA" id="ARBA00022723"/>
    </source>
</evidence>
<evidence type="ECO:0000259" key="2">
    <source>
        <dbReference type="PROSITE" id="PS51819"/>
    </source>
</evidence>